<keyword evidence="1" id="KW-0732">Signal</keyword>
<dbReference type="EMBL" id="JANPWB010000010">
    <property type="protein sequence ID" value="KAJ1136340.1"/>
    <property type="molecule type" value="Genomic_DNA"/>
</dbReference>
<sequence>MCTRIVLPFTVLSATRPLLQGFPVGTLPFCLERVSLVLPFTPRRFEPLLPQLPTFCAASEEWLARSPKCFSQVFPFYRFARSAQSGFVYRLPRPSSFWCVATPLPSPIHAQRRGLL</sequence>
<comment type="caution">
    <text evidence="2">The sequence shown here is derived from an EMBL/GenBank/DDBJ whole genome shotgun (WGS) entry which is preliminary data.</text>
</comment>
<evidence type="ECO:0000313" key="2">
    <source>
        <dbReference type="EMBL" id="KAJ1136340.1"/>
    </source>
</evidence>
<evidence type="ECO:0000313" key="3">
    <source>
        <dbReference type="Proteomes" id="UP001066276"/>
    </source>
</evidence>
<dbReference type="AlphaFoldDB" id="A0AAV7QDU4"/>
<evidence type="ECO:0008006" key="4">
    <source>
        <dbReference type="Google" id="ProtNLM"/>
    </source>
</evidence>
<keyword evidence="3" id="KW-1185">Reference proteome</keyword>
<feature type="chain" id="PRO_5043406525" description="Secreted protein" evidence="1">
    <location>
        <begin position="22"/>
        <end position="116"/>
    </location>
</feature>
<proteinExistence type="predicted"/>
<gene>
    <name evidence="2" type="ORF">NDU88_002757</name>
</gene>
<dbReference type="Proteomes" id="UP001066276">
    <property type="component" value="Chromosome 6"/>
</dbReference>
<accession>A0AAV7QDU4</accession>
<feature type="signal peptide" evidence="1">
    <location>
        <begin position="1"/>
        <end position="21"/>
    </location>
</feature>
<reference evidence="2" key="1">
    <citation type="journal article" date="2022" name="bioRxiv">
        <title>Sequencing and chromosome-scale assembly of the giantPleurodeles waltlgenome.</title>
        <authorList>
            <person name="Brown T."/>
            <person name="Elewa A."/>
            <person name="Iarovenko S."/>
            <person name="Subramanian E."/>
            <person name="Araus A.J."/>
            <person name="Petzold A."/>
            <person name="Susuki M."/>
            <person name="Suzuki K.-i.T."/>
            <person name="Hayashi T."/>
            <person name="Toyoda A."/>
            <person name="Oliveira C."/>
            <person name="Osipova E."/>
            <person name="Leigh N.D."/>
            <person name="Simon A."/>
            <person name="Yun M.H."/>
        </authorList>
    </citation>
    <scope>NUCLEOTIDE SEQUENCE</scope>
    <source>
        <strain evidence="2">20211129_DDA</strain>
        <tissue evidence="2">Liver</tissue>
    </source>
</reference>
<protein>
    <recommendedName>
        <fullName evidence="4">Secreted protein</fullName>
    </recommendedName>
</protein>
<name>A0AAV7QDU4_PLEWA</name>
<evidence type="ECO:0000256" key="1">
    <source>
        <dbReference type="SAM" id="SignalP"/>
    </source>
</evidence>
<organism evidence="2 3">
    <name type="scientific">Pleurodeles waltl</name>
    <name type="common">Iberian ribbed newt</name>
    <dbReference type="NCBI Taxonomy" id="8319"/>
    <lineage>
        <taxon>Eukaryota</taxon>
        <taxon>Metazoa</taxon>
        <taxon>Chordata</taxon>
        <taxon>Craniata</taxon>
        <taxon>Vertebrata</taxon>
        <taxon>Euteleostomi</taxon>
        <taxon>Amphibia</taxon>
        <taxon>Batrachia</taxon>
        <taxon>Caudata</taxon>
        <taxon>Salamandroidea</taxon>
        <taxon>Salamandridae</taxon>
        <taxon>Pleurodelinae</taxon>
        <taxon>Pleurodeles</taxon>
    </lineage>
</organism>